<dbReference type="Proteomes" id="UP000192223">
    <property type="component" value="Unplaced"/>
</dbReference>
<dbReference type="OrthoDB" id="7668655at2759"/>
<reference evidence="3" key="1">
    <citation type="submission" date="2025-08" db="UniProtKB">
        <authorList>
            <consortium name="RefSeq"/>
        </authorList>
    </citation>
    <scope>IDENTIFICATION</scope>
    <source>
        <tissue evidence="3">Entire body</tissue>
    </source>
</reference>
<name>A0A7F5RAC0_AGRPL</name>
<gene>
    <name evidence="3" type="primary">LOC108741427</name>
</gene>
<dbReference type="PANTHER" id="PTHR28594:SF1">
    <property type="entry name" value="ATR-INTERACTING PROTEIN"/>
    <property type="match status" value="1"/>
</dbReference>
<dbReference type="AlphaFoldDB" id="A0A7F5RAC0"/>
<feature type="coiled-coil region" evidence="1">
    <location>
        <begin position="78"/>
        <end position="141"/>
    </location>
</feature>
<organism evidence="2 3">
    <name type="scientific">Agrilus planipennis</name>
    <name type="common">Emerald ash borer</name>
    <name type="synonym">Agrilus marcopoli</name>
    <dbReference type="NCBI Taxonomy" id="224129"/>
    <lineage>
        <taxon>Eukaryota</taxon>
        <taxon>Metazoa</taxon>
        <taxon>Ecdysozoa</taxon>
        <taxon>Arthropoda</taxon>
        <taxon>Hexapoda</taxon>
        <taxon>Insecta</taxon>
        <taxon>Pterygota</taxon>
        <taxon>Neoptera</taxon>
        <taxon>Endopterygota</taxon>
        <taxon>Coleoptera</taxon>
        <taxon>Polyphaga</taxon>
        <taxon>Elateriformia</taxon>
        <taxon>Buprestoidea</taxon>
        <taxon>Buprestidae</taxon>
        <taxon>Agrilinae</taxon>
        <taxon>Agrilus</taxon>
    </lineage>
</organism>
<dbReference type="KEGG" id="apln:108741427"/>
<accession>A0A7F5RAC0</accession>
<dbReference type="RefSeq" id="XP_025832900.1">
    <property type="nucleotide sequence ID" value="XM_025977115.1"/>
</dbReference>
<evidence type="ECO:0000313" key="2">
    <source>
        <dbReference type="Proteomes" id="UP000192223"/>
    </source>
</evidence>
<evidence type="ECO:0000256" key="1">
    <source>
        <dbReference type="SAM" id="Coils"/>
    </source>
</evidence>
<keyword evidence="1" id="KW-0175">Coiled coil</keyword>
<dbReference type="PANTHER" id="PTHR28594">
    <property type="entry name" value="ATR-INTERACTING PROTEIN"/>
    <property type="match status" value="1"/>
</dbReference>
<keyword evidence="2" id="KW-1185">Reference proteome</keyword>
<dbReference type="GeneID" id="108741427"/>
<evidence type="ECO:0000313" key="3">
    <source>
        <dbReference type="RefSeq" id="XP_025832900.1"/>
    </source>
</evidence>
<dbReference type="InParanoid" id="A0A7F5RAC0"/>
<proteinExistence type="predicted"/>
<dbReference type="InterPro" id="IPR033349">
    <property type="entry name" value="ATRIP"/>
</dbReference>
<protein>
    <submittedName>
        <fullName evidence="3">Uncharacterized protein LOC108741427 isoform X1</fullName>
    </submittedName>
</protein>
<dbReference type="GO" id="GO:0006281">
    <property type="term" value="P:DNA repair"/>
    <property type="evidence" value="ECO:0007669"/>
    <property type="project" value="TreeGrafter"/>
</dbReference>
<dbReference type="GO" id="GO:0000077">
    <property type="term" value="P:DNA damage checkpoint signaling"/>
    <property type="evidence" value="ECO:0007669"/>
    <property type="project" value="InterPro"/>
</dbReference>
<sequence>MTKRSGTIENNLCKKPRLEQDDWDNSDLDDCLVLATQMCEQSVNNSILPTYGEFEKSSVSRNIYCSTQIQQKTSNNVNKEASEQVKILKEKCEAKEGEVTILRHQLQVIKTNLDVEFSKKKKELTDKINVSTQKINALKSDLEFRDFEIANLKQKIVEISKANRLDLSFSFTQIQHQEARQTGSSSQKETTTNSYFDPIYSTAPTGVPLHDTVNFRHFGYLGRETYFLKTTNNSLKLYLIPHINDDTSNDLTGFEVLNLDDKKLCFSKLSKEICIYLNSPEREFNLEKKLSVVTKILSLSFFFLESLNSFLEGVSTNIQTKDIRQIDNLYLENKLPCNFQKASLLDADPIFEDEIGISFRQCVALIALIIPFNKHIENHILENKHINTECLEETLKLNTDKCLETENYFLSQLLHVIMIIGKTRKTHLFSGLLLATVDLLTSISATNSFDKVNQLVVNITKEIVFSRPNLLILEKISSFLVKATVNLEFVNKLCRKPIEKTLKGPQKEGITYFNSGACILQIYCILIDTSLKNSDGTHLNLYSNIIKTLANILESNSSWTFYQENEHNDCLSAISRLFIDLTHNFLHTIKVELFPKSRYFPTGDYKYYNDVIKISLKIIHILNFHSASDIIVKYVGSYSQYKYVINTLYNLRRELQFSEFEIEMLESLQSSEDDCNVPSSNFNNISLWDEI</sequence>